<accession>A0A933MKK8</accession>
<protein>
    <recommendedName>
        <fullName evidence="5">LPXTG cell wall anchor domain-containing protein</fullName>
    </recommendedName>
</protein>
<proteinExistence type="predicted"/>
<gene>
    <name evidence="3" type="ORF">HY768_04715</name>
</gene>
<keyword evidence="1" id="KW-0472">Membrane</keyword>
<evidence type="ECO:0000256" key="2">
    <source>
        <dbReference type="SAM" id="SignalP"/>
    </source>
</evidence>
<sequence length="226" mass="24716">MRLRLKLYPASFLLALACCGCFSVEFQTAVNRRGGGTRTVEIVMAPMMAGLYKKTDGTGKLFNIPGQGLQAKSEVKLTGSAKTELDDGSLKLSWNYRADRVELFSDGDDSVKFKITKSGLWVYYEYLEIISASKPEPAAPAAGQDIYWIRHKLVMPGQIVGHNSDSITPGGLVWNRSLGQVTAAGLTMEARSRELNPLYLLLAGISLLAAGGSLCWHRRKSLQKSQ</sequence>
<keyword evidence="2" id="KW-0732">Signal</keyword>
<organism evidence="3 4">
    <name type="scientific">candidate division TA06 bacterium</name>
    <dbReference type="NCBI Taxonomy" id="2250710"/>
    <lineage>
        <taxon>Bacteria</taxon>
        <taxon>Bacteria division TA06</taxon>
    </lineage>
</organism>
<dbReference type="EMBL" id="JACQXR010000056">
    <property type="protein sequence ID" value="MBI4726516.1"/>
    <property type="molecule type" value="Genomic_DNA"/>
</dbReference>
<dbReference type="AlphaFoldDB" id="A0A933MKK8"/>
<keyword evidence="1" id="KW-0812">Transmembrane</keyword>
<evidence type="ECO:0000256" key="1">
    <source>
        <dbReference type="SAM" id="Phobius"/>
    </source>
</evidence>
<feature type="transmembrane region" description="Helical" evidence="1">
    <location>
        <begin position="198"/>
        <end position="216"/>
    </location>
</feature>
<feature type="signal peptide" evidence="2">
    <location>
        <begin position="1"/>
        <end position="23"/>
    </location>
</feature>
<dbReference type="Proteomes" id="UP000736328">
    <property type="component" value="Unassembled WGS sequence"/>
</dbReference>
<reference evidence="3" key="1">
    <citation type="submission" date="2020-07" db="EMBL/GenBank/DDBJ databases">
        <title>Huge and variable diversity of episymbiotic CPR bacteria and DPANN archaea in groundwater ecosystems.</title>
        <authorList>
            <person name="He C.Y."/>
            <person name="Keren R."/>
            <person name="Whittaker M."/>
            <person name="Farag I.F."/>
            <person name="Doudna J."/>
            <person name="Cate J.H.D."/>
            <person name="Banfield J.F."/>
        </authorList>
    </citation>
    <scope>NUCLEOTIDE SEQUENCE</scope>
    <source>
        <strain evidence="3">NC_groundwater_1520_Pr4_B-0.1um_53_5</strain>
    </source>
</reference>
<dbReference type="PROSITE" id="PS51257">
    <property type="entry name" value="PROKAR_LIPOPROTEIN"/>
    <property type="match status" value="1"/>
</dbReference>
<keyword evidence="1" id="KW-1133">Transmembrane helix</keyword>
<evidence type="ECO:0000313" key="3">
    <source>
        <dbReference type="EMBL" id="MBI4726516.1"/>
    </source>
</evidence>
<feature type="chain" id="PRO_5036953965" description="LPXTG cell wall anchor domain-containing protein" evidence="2">
    <location>
        <begin position="24"/>
        <end position="226"/>
    </location>
</feature>
<name>A0A933MKK8_UNCT6</name>
<comment type="caution">
    <text evidence="3">The sequence shown here is derived from an EMBL/GenBank/DDBJ whole genome shotgun (WGS) entry which is preliminary data.</text>
</comment>
<evidence type="ECO:0000313" key="4">
    <source>
        <dbReference type="Proteomes" id="UP000736328"/>
    </source>
</evidence>
<evidence type="ECO:0008006" key="5">
    <source>
        <dbReference type="Google" id="ProtNLM"/>
    </source>
</evidence>